<dbReference type="PANTHER" id="PTHR30624:SF4">
    <property type="entry name" value="METALLOPROTEASE TLDD"/>
    <property type="match status" value="1"/>
</dbReference>
<feature type="domain" description="Metalloprotease TldD/E N-terminal" evidence="5">
    <location>
        <begin position="35"/>
        <end position="98"/>
    </location>
</feature>
<evidence type="ECO:0000259" key="6">
    <source>
        <dbReference type="Pfam" id="PF19289"/>
    </source>
</evidence>
<dbReference type="InterPro" id="IPR045569">
    <property type="entry name" value="Metalloprtase-TldD/E_C"/>
</dbReference>
<dbReference type="EMBL" id="UGHH01000002">
    <property type="protein sequence ID" value="STO63525.1"/>
    <property type="molecule type" value="Genomic_DNA"/>
</dbReference>
<reference evidence="8 9" key="1">
    <citation type="submission" date="2018-06" db="EMBL/GenBank/DDBJ databases">
        <authorList>
            <consortium name="Pathogen Informatics"/>
            <person name="Doyle S."/>
        </authorList>
    </citation>
    <scope>NUCLEOTIDE SEQUENCE [LARGE SCALE GENOMIC DNA]</scope>
    <source>
        <strain evidence="8 9">NCTC10794</strain>
    </source>
</reference>
<proteinExistence type="inferred from homology"/>
<evidence type="ECO:0000313" key="8">
    <source>
        <dbReference type="EMBL" id="STO63525.1"/>
    </source>
</evidence>
<keyword evidence="2" id="KW-0645">Protease</keyword>
<evidence type="ECO:0000256" key="2">
    <source>
        <dbReference type="ARBA" id="ARBA00022670"/>
    </source>
</evidence>
<feature type="domain" description="Metalloprotease TldD/E C-terminal" evidence="6">
    <location>
        <begin position="251"/>
        <end position="483"/>
    </location>
</feature>
<dbReference type="PIRSF" id="PIRSF004919">
    <property type="entry name" value="TldD"/>
    <property type="match status" value="1"/>
</dbReference>
<sequence>MLKQVSESLLAPSSVELSHLSQVLDHFSSRQIDYADLYFQLSQDESWALEDSIIKEGGFYIDRGFGVRAVSGEKTGFAYADQIGLSQLNQCAEAARSISNESGQCLVKNFKETTACQRYAAINPLETLSREQKVDLLHLVDKVARAEDPRVVQVNANVSAIYEEMLVAATDGTLAADIRPLVRLSVSVLVEENGKRERGSSGMGGRYGLNFFLEPHIINGEMVGYNRAEYLAKEAVRMALVNLGAMPAPAGTMPIVLGAGWPGILLHEAVGHGLEGDFNRKESSLFTGKIGELVTSPLCTIVDDGTIQNARGSMTVDDEGVPSQRNVLIENGILKGYLQDKLNARLMGVAPTGNGRRESYAHLPMPRMTNTYLTEGNHEFEEMIESVEYGIYAPHFSGGQVDITSGKFVFSTAEAYLIEKGKITKPVTGATLIGSGIDAMQQVSMVGKKMEIDPGIGTCGKEGQSVPVGVGQPTVKLDKITVGEGGRMFVCLGLSS</sequence>
<dbReference type="InterPro" id="IPR035068">
    <property type="entry name" value="TldD/PmbA_N"/>
</dbReference>
<evidence type="ECO:0000256" key="1">
    <source>
        <dbReference type="ARBA" id="ARBA00005836"/>
    </source>
</evidence>
<organism evidence="8 9">
    <name type="scientific">Haemophilus parahaemolyticus</name>
    <dbReference type="NCBI Taxonomy" id="735"/>
    <lineage>
        <taxon>Bacteria</taxon>
        <taxon>Pseudomonadati</taxon>
        <taxon>Pseudomonadota</taxon>
        <taxon>Gammaproteobacteria</taxon>
        <taxon>Pasteurellales</taxon>
        <taxon>Pasteurellaceae</taxon>
        <taxon>Haemophilus</taxon>
    </lineage>
</organism>
<dbReference type="RefSeq" id="WP_119222279.1">
    <property type="nucleotide sequence ID" value="NZ_UGHH01000002.1"/>
</dbReference>
<accession>A0A377HZ97</accession>
<feature type="domain" description="Metalloprotease TldD/E central" evidence="7">
    <location>
        <begin position="124"/>
        <end position="243"/>
    </location>
</feature>
<gene>
    <name evidence="8" type="primary">tldD</name>
    <name evidence="8" type="ORF">NCTC10794_00557</name>
</gene>
<dbReference type="Gene3D" id="3.30.2290.10">
    <property type="entry name" value="PmbA/TldD superfamily"/>
    <property type="match status" value="1"/>
</dbReference>
<evidence type="ECO:0000259" key="7">
    <source>
        <dbReference type="Pfam" id="PF19290"/>
    </source>
</evidence>
<dbReference type="PANTHER" id="PTHR30624">
    <property type="entry name" value="UNCHARACTERIZED PROTEIN TLDD AND PMBA"/>
    <property type="match status" value="1"/>
</dbReference>
<dbReference type="InterPro" id="IPR036059">
    <property type="entry name" value="TldD/PmbA_sf"/>
</dbReference>
<evidence type="ECO:0000259" key="5">
    <source>
        <dbReference type="Pfam" id="PF01523"/>
    </source>
</evidence>
<keyword evidence="3" id="KW-0378">Hydrolase</keyword>
<dbReference type="SUPFAM" id="SSF111283">
    <property type="entry name" value="Putative modulator of DNA gyrase, PmbA/TldD"/>
    <property type="match status" value="1"/>
</dbReference>
<dbReference type="InterPro" id="IPR002510">
    <property type="entry name" value="Metalloprtase-TldD/E_N"/>
</dbReference>
<dbReference type="Proteomes" id="UP000254867">
    <property type="component" value="Unassembled WGS sequence"/>
</dbReference>
<dbReference type="Pfam" id="PF19290">
    <property type="entry name" value="PmbA_TldD_2nd"/>
    <property type="match status" value="1"/>
</dbReference>
<dbReference type="Pfam" id="PF19289">
    <property type="entry name" value="PmbA_TldD_3rd"/>
    <property type="match status" value="1"/>
</dbReference>
<dbReference type="GO" id="GO:0006508">
    <property type="term" value="P:proteolysis"/>
    <property type="evidence" value="ECO:0007669"/>
    <property type="project" value="UniProtKB-KW"/>
</dbReference>
<dbReference type="InterPro" id="IPR045570">
    <property type="entry name" value="Metalloprtase-TldD/E_cen_dom"/>
</dbReference>
<evidence type="ECO:0000256" key="3">
    <source>
        <dbReference type="ARBA" id="ARBA00022801"/>
    </source>
</evidence>
<name>A0A377HZ97_HAEPH</name>
<dbReference type="AlphaFoldDB" id="A0A377HZ97"/>
<keyword evidence="4" id="KW-0482">Metalloprotease</keyword>
<dbReference type="Pfam" id="PF01523">
    <property type="entry name" value="PmbA_TldD_1st"/>
    <property type="match status" value="1"/>
</dbReference>
<comment type="similarity">
    <text evidence="1">Belongs to the peptidase U62 family.</text>
</comment>
<dbReference type="NCBIfam" id="NF008006">
    <property type="entry name" value="PRK10735.1"/>
    <property type="match status" value="1"/>
</dbReference>
<dbReference type="GO" id="GO:0005829">
    <property type="term" value="C:cytosol"/>
    <property type="evidence" value="ECO:0007669"/>
    <property type="project" value="TreeGrafter"/>
</dbReference>
<dbReference type="InterPro" id="IPR051463">
    <property type="entry name" value="Peptidase_U62_metallo"/>
</dbReference>
<protein>
    <submittedName>
        <fullName evidence="8">TldD protein</fullName>
    </submittedName>
</protein>
<evidence type="ECO:0000313" key="9">
    <source>
        <dbReference type="Proteomes" id="UP000254867"/>
    </source>
</evidence>
<evidence type="ECO:0000256" key="4">
    <source>
        <dbReference type="ARBA" id="ARBA00023049"/>
    </source>
</evidence>
<dbReference type="InterPro" id="IPR025502">
    <property type="entry name" value="TldD"/>
</dbReference>
<dbReference type="GO" id="GO:0008237">
    <property type="term" value="F:metallopeptidase activity"/>
    <property type="evidence" value="ECO:0007669"/>
    <property type="project" value="UniProtKB-KW"/>
</dbReference>